<dbReference type="AlphaFoldDB" id="A0AAV1SRV6"/>
<dbReference type="Proteomes" id="UP001314170">
    <property type="component" value="Unassembled WGS sequence"/>
</dbReference>
<dbReference type="InterPro" id="IPR036188">
    <property type="entry name" value="FAD/NAD-bd_sf"/>
</dbReference>
<name>A0AAV1SRV6_9ROSI</name>
<dbReference type="Gene3D" id="3.50.50.60">
    <property type="entry name" value="FAD/NAD(P)-binding domain"/>
    <property type="match status" value="1"/>
</dbReference>
<organism evidence="1 2">
    <name type="scientific">Dovyalis caffra</name>
    <dbReference type="NCBI Taxonomy" id="77055"/>
    <lineage>
        <taxon>Eukaryota</taxon>
        <taxon>Viridiplantae</taxon>
        <taxon>Streptophyta</taxon>
        <taxon>Embryophyta</taxon>
        <taxon>Tracheophyta</taxon>
        <taxon>Spermatophyta</taxon>
        <taxon>Magnoliopsida</taxon>
        <taxon>eudicotyledons</taxon>
        <taxon>Gunneridae</taxon>
        <taxon>Pentapetalae</taxon>
        <taxon>rosids</taxon>
        <taxon>fabids</taxon>
        <taxon>Malpighiales</taxon>
        <taxon>Salicaceae</taxon>
        <taxon>Flacourtieae</taxon>
        <taxon>Dovyalis</taxon>
    </lineage>
</organism>
<evidence type="ECO:0000313" key="2">
    <source>
        <dbReference type="Proteomes" id="UP001314170"/>
    </source>
</evidence>
<dbReference type="EMBL" id="CAWUPB010001195">
    <property type="protein sequence ID" value="CAK7355553.1"/>
    <property type="molecule type" value="Genomic_DNA"/>
</dbReference>
<accession>A0AAV1SRV6</accession>
<keyword evidence="2" id="KW-1185">Reference proteome</keyword>
<protein>
    <submittedName>
        <fullName evidence="1">Uncharacterized protein</fullName>
    </submittedName>
</protein>
<sequence>MAATASAGGKTALLFDPSPFFGSHYASLSFPELELFLDSNSKQPSLGATAVNGYDYLIVSLTTRPVYSDVEISCFSPKLLEGT</sequence>
<gene>
    <name evidence="1" type="ORF">DCAF_LOCUS25813</name>
</gene>
<reference evidence="1 2" key="1">
    <citation type="submission" date="2024-01" db="EMBL/GenBank/DDBJ databases">
        <authorList>
            <person name="Waweru B."/>
        </authorList>
    </citation>
    <scope>NUCLEOTIDE SEQUENCE [LARGE SCALE GENOMIC DNA]</scope>
</reference>
<proteinExistence type="predicted"/>
<evidence type="ECO:0000313" key="1">
    <source>
        <dbReference type="EMBL" id="CAK7355553.1"/>
    </source>
</evidence>
<comment type="caution">
    <text evidence="1">The sequence shown here is derived from an EMBL/GenBank/DDBJ whole genome shotgun (WGS) entry which is preliminary data.</text>
</comment>